<keyword evidence="2" id="KW-1185">Reference proteome</keyword>
<name>A0A1C7LVI8_GRIFR</name>
<dbReference type="EMBL" id="LUGG01000022">
    <property type="protein sequence ID" value="OBZ68226.1"/>
    <property type="molecule type" value="Genomic_DNA"/>
</dbReference>
<evidence type="ECO:0000313" key="2">
    <source>
        <dbReference type="Proteomes" id="UP000092993"/>
    </source>
</evidence>
<accession>A0A1C7LVI8</accession>
<protein>
    <submittedName>
        <fullName evidence="1">Uncharacterized protein</fullName>
    </submittedName>
</protein>
<dbReference type="Proteomes" id="UP000092993">
    <property type="component" value="Unassembled WGS sequence"/>
</dbReference>
<dbReference type="AlphaFoldDB" id="A0A1C7LVI8"/>
<gene>
    <name evidence="1" type="ORF">A0H81_11846</name>
</gene>
<evidence type="ECO:0000313" key="1">
    <source>
        <dbReference type="EMBL" id="OBZ68226.1"/>
    </source>
</evidence>
<sequence length="81" mass="9153">MQFLLGYSSRYRRLRRGTAKDTAPAIERVCFHSQCAFVQKPTKWDARDGCQDLTGAFIDEKTPADMTNAEKRQLTLIVSAA</sequence>
<comment type="caution">
    <text evidence="1">The sequence shown here is derived from an EMBL/GenBank/DDBJ whole genome shotgun (WGS) entry which is preliminary data.</text>
</comment>
<reference evidence="1 2" key="1">
    <citation type="submission" date="2016-03" db="EMBL/GenBank/DDBJ databases">
        <title>Whole genome sequencing of Grifola frondosa 9006-11.</title>
        <authorList>
            <person name="Min B."/>
            <person name="Park H."/>
            <person name="Kim J.-G."/>
            <person name="Cho H."/>
            <person name="Oh Y.-L."/>
            <person name="Kong W.-S."/>
            <person name="Choi I.-G."/>
        </authorList>
    </citation>
    <scope>NUCLEOTIDE SEQUENCE [LARGE SCALE GENOMIC DNA]</scope>
    <source>
        <strain evidence="1 2">9006-11</strain>
    </source>
</reference>
<organism evidence="1 2">
    <name type="scientific">Grifola frondosa</name>
    <name type="common">Maitake</name>
    <name type="synonym">Polyporus frondosus</name>
    <dbReference type="NCBI Taxonomy" id="5627"/>
    <lineage>
        <taxon>Eukaryota</taxon>
        <taxon>Fungi</taxon>
        <taxon>Dikarya</taxon>
        <taxon>Basidiomycota</taxon>
        <taxon>Agaricomycotina</taxon>
        <taxon>Agaricomycetes</taxon>
        <taxon>Polyporales</taxon>
        <taxon>Grifolaceae</taxon>
        <taxon>Grifola</taxon>
    </lineage>
</organism>
<proteinExistence type="predicted"/>